<gene>
    <name evidence="3" type="ORF">V1468_02620</name>
</gene>
<evidence type="ECO:0000313" key="4">
    <source>
        <dbReference type="Proteomes" id="UP001356704"/>
    </source>
</evidence>
<dbReference type="PROSITE" id="PS51257">
    <property type="entry name" value="PROKAR_LIPOPROTEIN"/>
    <property type="match status" value="1"/>
</dbReference>
<protein>
    <submittedName>
        <fullName evidence="3">DUF4296 domain-containing protein</fullName>
    </submittedName>
</protein>
<feature type="compositionally biased region" description="Basic and acidic residues" evidence="1">
    <location>
        <begin position="110"/>
        <end position="120"/>
    </location>
</feature>
<dbReference type="EMBL" id="JAZHOU010000001">
    <property type="protein sequence ID" value="MEF3077886.1"/>
    <property type="molecule type" value="Genomic_DNA"/>
</dbReference>
<comment type="caution">
    <text evidence="3">The sequence shown here is derived from an EMBL/GenBank/DDBJ whole genome shotgun (WGS) entry which is preliminary data.</text>
</comment>
<name>A0ABU7W3Z6_9FLAO</name>
<evidence type="ECO:0000259" key="2">
    <source>
        <dbReference type="Pfam" id="PF14129"/>
    </source>
</evidence>
<dbReference type="InterPro" id="IPR025381">
    <property type="entry name" value="DUF4296"/>
</dbReference>
<feature type="region of interest" description="Disordered" evidence="1">
    <location>
        <begin position="110"/>
        <end position="150"/>
    </location>
</feature>
<reference evidence="3 4" key="1">
    <citation type="submission" date="2024-02" db="EMBL/GenBank/DDBJ databases">
        <title>Winogradskyella poriferorum JCM 12885.</title>
        <authorList>
            <person name="Zhang D.-F."/>
            <person name="Fu Z.-Y."/>
        </authorList>
    </citation>
    <scope>NUCLEOTIDE SEQUENCE [LARGE SCALE GENOMIC DNA]</scope>
    <source>
        <strain evidence="3 4">JCM 12885</strain>
    </source>
</reference>
<evidence type="ECO:0000256" key="1">
    <source>
        <dbReference type="SAM" id="MobiDB-lite"/>
    </source>
</evidence>
<proteinExistence type="predicted"/>
<dbReference type="Proteomes" id="UP001356704">
    <property type="component" value="Unassembled WGS sequence"/>
</dbReference>
<feature type="domain" description="DUF4296" evidence="2">
    <location>
        <begin position="26"/>
        <end position="108"/>
    </location>
</feature>
<sequence>MKKYLFIIVLLALVFSCKSENRPPKPSNLISKDKMEKILYDLYVINAAKGVNRKLLEDKGIVPESYVLNKHQIDSTQFAQSNAYYAYDPDLYKIMVEKIKARLEKDKEAYEDAEKKASKEAKRRRDSINRVNEKRRDSIKKALKKEVSNS</sequence>
<accession>A0ABU7W3Z6</accession>
<organism evidence="3 4">
    <name type="scientific">Winogradskyella poriferorum</name>
    <dbReference type="NCBI Taxonomy" id="307627"/>
    <lineage>
        <taxon>Bacteria</taxon>
        <taxon>Pseudomonadati</taxon>
        <taxon>Bacteroidota</taxon>
        <taxon>Flavobacteriia</taxon>
        <taxon>Flavobacteriales</taxon>
        <taxon>Flavobacteriaceae</taxon>
        <taxon>Winogradskyella</taxon>
    </lineage>
</organism>
<keyword evidence="4" id="KW-1185">Reference proteome</keyword>
<dbReference type="RefSeq" id="WP_331808698.1">
    <property type="nucleotide sequence ID" value="NZ_JAZHOU010000001.1"/>
</dbReference>
<feature type="compositionally biased region" description="Basic and acidic residues" evidence="1">
    <location>
        <begin position="126"/>
        <end position="150"/>
    </location>
</feature>
<evidence type="ECO:0000313" key="3">
    <source>
        <dbReference type="EMBL" id="MEF3077886.1"/>
    </source>
</evidence>
<dbReference type="Pfam" id="PF14129">
    <property type="entry name" value="DUF4296"/>
    <property type="match status" value="1"/>
</dbReference>